<accession>A0A2A5WZH6</accession>
<dbReference type="InterPro" id="IPR014004">
    <property type="entry name" value="Transpt-assoc_nodulatn_dom_bac"/>
</dbReference>
<evidence type="ECO:0000259" key="1">
    <source>
        <dbReference type="PROSITE" id="PS50914"/>
    </source>
</evidence>
<protein>
    <recommendedName>
        <fullName evidence="1">BON domain-containing protein</fullName>
    </recommendedName>
</protein>
<dbReference type="SMART" id="SM00749">
    <property type="entry name" value="BON"/>
    <property type="match status" value="1"/>
</dbReference>
<name>A0A2A5WZH6_9GAMM</name>
<dbReference type="AlphaFoldDB" id="A0A2A5WZH6"/>
<dbReference type="PANTHER" id="PTHR34606">
    <property type="entry name" value="BON DOMAIN-CONTAINING PROTEIN"/>
    <property type="match status" value="1"/>
</dbReference>
<proteinExistence type="predicted"/>
<gene>
    <name evidence="2" type="ORF">CNE99_00940</name>
</gene>
<dbReference type="EMBL" id="NTKD01000002">
    <property type="protein sequence ID" value="PDH41929.1"/>
    <property type="molecule type" value="Genomic_DNA"/>
</dbReference>
<dbReference type="InterPro" id="IPR051686">
    <property type="entry name" value="Lipoprotein_DolP"/>
</dbReference>
<organism evidence="2 3">
    <name type="scientific">OM182 bacterium MED-G24</name>
    <dbReference type="NCBI Taxonomy" id="1986255"/>
    <lineage>
        <taxon>Bacteria</taxon>
        <taxon>Pseudomonadati</taxon>
        <taxon>Pseudomonadota</taxon>
        <taxon>Gammaproteobacteria</taxon>
        <taxon>OMG group</taxon>
        <taxon>OM182 clade</taxon>
    </lineage>
</organism>
<feature type="domain" description="BON" evidence="1">
    <location>
        <begin position="30"/>
        <end position="98"/>
    </location>
</feature>
<dbReference type="Gene3D" id="3.30.1340.30">
    <property type="match status" value="1"/>
</dbReference>
<sequence length="104" mass="10620">MTGCVAAVAGAAAAGYYVGKDERTAGEIADDVTIGTSLKTLLIRDPAIKAFAIDIAVRNRVVTLSGGVGSEAAKARAIELARSVKGVVDVYSELTPSVPDVEDI</sequence>
<evidence type="ECO:0000313" key="2">
    <source>
        <dbReference type="EMBL" id="PDH41929.1"/>
    </source>
</evidence>
<dbReference type="InterPro" id="IPR007055">
    <property type="entry name" value="BON_dom"/>
</dbReference>
<dbReference type="Proteomes" id="UP000219327">
    <property type="component" value="Unassembled WGS sequence"/>
</dbReference>
<dbReference type="PROSITE" id="PS50914">
    <property type="entry name" value="BON"/>
    <property type="match status" value="1"/>
</dbReference>
<reference evidence="2 3" key="1">
    <citation type="submission" date="2017-08" db="EMBL/GenBank/DDBJ databases">
        <title>Fine stratification of microbial communities through a metagenomic profile of the photic zone.</title>
        <authorList>
            <person name="Haro-Moreno J.M."/>
            <person name="Lopez-Perez M."/>
            <person name="De La Torre J."/>
            <person name="Picazo A."/>
            <person name="Camacho A."/>
            <person name="Rodriguez-Valera F."/>
        </authorList>
    </citation>
    <scope>NUCLEOTIDE SEQUENCE [LARGE SCALE GENOMIC DNA]</scope>
    <source>
        <strain evidence="2">MED-G24</strain>
    </source>
</reference>
<evidence type="ECO:0000313" key="3">
    <source>
        <dbReference type="Proteomes" id="UP000219327"/>
    </source>
</evidence>
<dbReference type="Pfam" id="PF04972">
    <property type="entry name" value="BON"/>
    <property type="match status" value="1"/>
</dbReference>
<dbReference type="PANTHER" id="PTHR34606:SF15">
    <property type="entry name" value="BON DOMAIN-CONTAINING PROTEIN"/>
    <property type="match status" value="1"/>
</dbReference>
<comment type="caution">
    <text evidence="2">The sequence shown here is derived from an EMBL/GenBank/DDBJ whole genome shotgun (WGS) entry which is preliminary data.</text>
</comment>